<dbReference type="NCBIfam" id="TIGR03533">
    <property type="entry name" value="L3_gln_methyl"/>
    <property type="match status" value="1"/>
</dbReference>
<gene>
    <name evidence="4" type="primary">prmB</name>
    <name evidence="6" type="ORF">SAMN03080615_01272</name>
</gene>
<dbReference type="PIRSF" id="PIRSF037167">
    <property type="entry name" value="Mtase_YfcB_prd"/>
    <property type="match status" value="1"/>
</dbReference>
<keyword evidence="1 4" id="KW-0489">Methyltransferase</keyword>
<evidence type="ECO:0000313" key="7">
    <source>
        <dbReference type="Proteomes" id="UP000198749"/>
    </source>
</evidence>
<comment type="similarity">
    <text evidence="4">Belongs to the protein N5-glutamine methyltransferase family. PrmB subfamily.</text>
</comment>
<keyword evidence="3 4" id="KW-0949">S-adenosyl-L-methionine</keyword>
<dbReference type="OrthoDB" id="9800643at2"/>
<dbReference type="GO" id="GO:0005840">
    <property type="term" value="C:ribosome"/>
    <property type="evidence" value="ECO:0007669"/>
    <property type="project" value="UniProtKB-KW"/>
</dbReference>
<dbReference type="CDD" id="cd02440">
    <property type="entry name" value="AdoMet_MTases"/>
    <property type="match status" value="1"/>
</dbReference>
<dbReference type="GO" id="GO:0032259">
    <property type="term" value="P:methylation"/>
    <property type="evidence" value="ECO:0007669"/>
    <property type="project" value="UniProtKB-KW"/>
</dbReference>
<accession>A0A1H9FIB0</accession>
<dbReference type="Gene3D" id="3.40.50.150">
    <property type="entry name" value="Vaccinia Virus protein VP39"/>
    <property type="match status" value="1"/>
</dbReference>
<dbReference type="HAMAP" id="MF_02125">
    <property type="entry name" value="L3_methyltr_PrmB"/>
    <property type="match status" value="1"/>
</dbReference>
<dbReference type="RefSeq" id="WP_091355513.1">
    <property type="nucleotide sequence ID" value="NZ_AP025284.1"/>
</dbReference>
<organism evidence="6 7">
    <name type="scientific">Amphritea atlantica</name>
    <dbReference type="NCBI Taxonomy" id="355243"/>
    <lineage>
        <taxon>Bacteria</taxon>
        <taxon>Pseudomonadati</taxon>
        <taxon>Pseudomonadota</taxon>
        <taxon>Gammaproteobacteria</taxon>
        <taxon>Oceanospirillales</taxon>
        <taxon>Oceanospirillaceae</taxon>
        <taxon>Amphritea</taxon>
    </lineage>
</organism>
<dbReference type="InterPro" id="IPR007848">
    <property type="entry name" value="Small_mtfrase_dom"/>
</dbReference>
<reference evidence="7" key="1">
    <citation type="submission" date="2016-10" db="EMBL/GenBank/DDBJ databases">
        <authorList>
            <person name="Varghese N."/>
            <person name="Submissions S."/>
        </authorList>
    </citation>
    <scope>NUCLEOTIDE SEQUENCE [LARGE SCALE GENOMIC DNA]</scope>
    <source>
        <strain evidence="7">DSM 18887</strain>
    </source>
</reference>
<dbReference type="GO" id="GO:0005829">
    <property type="term" value="C:cytosol"/>
    <property type="evidence" value="ECO:0007669"/>
    <property type="project" value="TreeGrafter"/>
</dbReference>
<dbReference type="InterPro" id="IPR029063">
    <property type="entry name" value="SAM-dependent_MTases_sf"/>
</dbReference>
<dbReference type="EC" id="2.1.1.298" evidence="4"/>
<dbReference type="InterPro" id="IPR002052">
    <property type="entry name" value="DNA_methylase_N6_adenine_CS"/>
</dbReference>
<keyword evidence="6" id="KW-0689">Ribosomal protein</keyword>
<dbReference type="GO" id="GO:0036009">
    <property type="term" value="F:protein-glutamine N-methyltransferase activity"/>
    <property type="evidence" value="ECO:0007669"/>
    <property type="project" value="UniProtKB-UniRule"/>
</dbReference>
<feature type="domain" description="Methyltransferase small" evidence="5">
    <location>
        <begin position="133"/>
        <end position="214"/>
    </location>
</feature>
<dbReference type="AlphaFoldDB" id="A0A1H9FIB0"/>
<dbReference type="FunFam" id="3.40.50.150:FF:000042">
    <property type="entry name" value="50S ribosomal protein L3 glutamine methyltransferase"/>
    <property type="match status" value="1"/>
</dbReference>
<evidence type="ECO:0000256" key="2">
    <source>
        <dbReference type="ARBA" id="ARBA00022679"/>
    </source>
</evidence>
<keyword evidence="7" id="KW-1185">Reference proteome</keyword>
<keyword evidence="2 4" id="KW-0808">Transferase</keyword>
<evidence type="ECO:0000313" key="6">
    <source>
        <dbReference type="EMBL" id="SEQ37535.1"/>
    </source>
</evidence>
<proteinExistence type="inferred from homology"/>
<dbReference type="SUPFAM" id="SSF53335">
    <property type="entry name" value="S-adenosyl-L-methionine-dependent methyltransferases"/>
    <property type="match status" value="1"/>
</dbReference>
<keyword evidence="6" id="KW-0687">Ribonucleoprotein</keyword>
<dbReference type="PROSITE" id="PS00092">
    <property type="entry name" value="N6_MTASE"/>
    <property type="match status" value="1"/>
</dbReference>
<protein>
    <recommendedName>
        <fullName evidence="4">Ribosomal protein uL3 glutamine methyltransferase</fullName>
        <shortName evidence="4">uL3 MTase</shortName>
        <ecNumber evidence="4">2.1.1.298</ecNumber>
    </recommendedName>
    <alternativeName>
        <fullName evidence="4">N5-glutamine methyltransferase PrmB</fullName>
    </alternativeName>
</protein>
<dbReference type="Pfam" id="PF05175">
    <property type="entry name" value="MTS"/>
    <property type="match status" value="1"/>
</dbReference>
<dbReference type="STRING" id="355243.SAMN03080615_01272"/>
<dbReference type="InterPro" id="IPR004556">
    <property type="entry name" value="HemK-like"/>
</dbReference>
<dbReference type="EMBL" id="FOGB01000003">
    <property type="protein sequence ID" value="SEQ37535.1"/>
    <property type="molecule type" value="Genomic_DNA"/>
</dbReference>
<dbReference type="GO" id="GO:0003676">
    <property type="term" value="F:nucleic acid binding"/>
    <property type="evidence" value="ECO:0007669"/>
    <property type="project" value="InterPro"/>
</dbReference>
<dbReference type="Proteomes" id="UP000198749">
    <property type="component" value="Unassembled WGS sequence"/>
</dbReference>
<dbReference type="Gene3D" id="1.10.8.10">
    <property type="entry name" value="DNA helicase RuvA subunit, C-terminal domain"/>
    <property type="match status" value="1"/>
</dbReference>
<dbReference type="PANTHER" id="PTHR47806">
    <property type="entry name" value="50S RIBOSOMAL PROTEIN L3 GLUTAMINE METHYLTRANSFERASE"/>
    <property type="match status" value="1"/>
</dbReference>
<dbReference type="NCBIfam" id="TIGR00536">
    <property type="entry name" value="hemK_fam"/>
    <property type="match status" value="1"/>
</dbReference>
<name>A0A1H9FIB0_9GAMM</name>
<evidence type="ECO:0000256" key="3">
    <source>
        <dbReference type="ARBA" id="ARBA00022691"/>
    </source>
</evidence>
<evidence type="ECO:0000259" key="5">
    <source>
        <dbReference type="Pfam" id="PF05175"/>
    </source>
</evidence>
<evidence type="ECO:0000256" key="4">
    <source>
        <dbReference type="HAMAP-Rule" id="MF_02125"/>
    </source>
</evidence>
<comment type="function">
    <text evidence="4">Methylates ribosomal protein uL3 on a specific glutamine residue.</text>
</comment>
<comment type="catalytic activity">
    <reaction evidence="4">
        <text>L-glutaminyl-[ribosomal protein uL3] + S-adenosyl-L-methionine = N(5)-methyl-L-glutaminyl-[ribosomal protein uL3] + S-adenosyl-L-homocysteine + H(+)</text>
        <dbReference type="Rhea" id="RHEA:45020"/>
        <dbReference type="Rhea" id="RHEA-COMP:11063"/>
        <dbReference type="Rhea" id="RHEA-COMP:11064"/>
        <dbReference type="ChEBI" id="CHEBI:15378"/>
        <dbReference type="ChEBI" id="CHEBI:30011"/>
        <dbReference type="ChEBI" id="CHEBI:57856"/>
        <dbReference type="ChEBI" id="CHEBI:59789"/>
        <dbReference type="ChEBI" id="CHEBI:61891"/>
        <dbReference type="EC" id="2.1.1.298"/>
    </reaction>
</comment>
<evidence type="ECO:0000256" key="1">
    <source>
        <dbReference type="ARBA" id="ARBA00022603"/>
    </source>
</evidence>
<sequence>MTINQAQTLKELHTIRDFIRFSMSRFYEYDLYFGHGTDNPWDEAVQLVLGALHLPWNSNPELLDARLTGDEKLRVLDFLEQRVIQRRPLPYIIGEAWYAGMPFYVDERVLIPRSPIQELIEQHFSPWLREGPVERILDLCSGSGCIGIVCAYAFEEAEVDLADISADALEVARRNITRHELDERVTAIESDLFSNLTGRRYDLIVSNPPYVDSADLAGMPKEYHHEPDLALGSGPDGLDITKQILRQAEEFLTEDGLLVIEVGNSEVHLQQQYPQIPFTWLELAEGGNGVFLLTAAEVRQYCSAI</sequence>
<dbReference type="InterPro" id="IPR017127">
    <property type="entry name" value="Ribosome_uL3_MTase"/>
</dbReference>
<dbReference type="PANTHER" id="PTHR47806:SF1">
    <property type="entry name" value="RIBOSOMAL PROTEIN UL3 GLUTAMINE METHYLTRANSFERASE"/>
    <property type="match status" value="1"/>
</dbReference>